<accession>A0A8H7RR91</accession>
<dbReference type="SUPFAM" id="SSF57625">
    <property type="entry name" value="Invertebrate chitin-binding proteins"/>
    <property type="match status" value="1"/>
</dbReference>
<evidence type="ECO:0000313" key="4">
    <source>
        <dbReference type="Proteomes" id="UP000650833"/>
    </source>
</evidence>
<keyword evidence="4" id="KW-1185">Reference proteome</keyword>
<evidence type="ECO:0000256" key="1">
    <source>
        <dbReference type="SAM" id="SignalP"/>
    </source>
</evidence>
<dbReference type="PROSITE" id="PS50940">
    <property type="entry name" value="CHIT_BIND_II"/>
    <property type="match status" value="1"/>
</dbReference>
<evidence type="ECO:0000259" key="2">
    <source>
        <dbReference type="PROSITE" id="PS50940"/>
    </source>
</evidence>
<feature type="signal peptide" evidence="1">
    <location>
        <begin position="1"/>
        <end position="20"/>
    </location>
</feature>
<dbReference type="Gene3D" id="2.170.140.10">
    <property type="entry name" value="Chitin binding domain"/>
    <property type="match status" value="1"/>
</dbReference>
<evidence type="ECO:0000313" key="3">
    <source>
        <dbReference type="EMBL" id="KAG2215230.1"/>
    </source>
</evidence>
<dbReference type="Pfam" id="PF01607">
    <property type="entry name" value="CBM_14"/>
    <property type="match status" value="1"/>
</dbReference>
<dbReference type="OrthoDB" id="2215552at2759"/>
<dbReference type="Proteomes" id="UP000650833">
    <property type="component" value="Unassembled WGS sequence"/>
</dbReference>
<feature type="chain" id="PRO_5034779700" description="Chitin-binding type-2 domain-containing protein" evidence="1">
    <location>
        <begin position="21"/>
        <end position="90"/>
    </location>
</feature>
<organism evidence="3 4">
    <name type="scientific">Mucor plumbeus</name>
    <dbReference type="NCBI Taxonomy" id="97098"/>
    <lineage>
        <taxon>Eukaryota</taxon>
        <taxon>Fungi</taxon>
        <taxon>Fungi incertae sedis</taxon>
        <taxon>Mucoromycota</taxon>
        <taxon>Mucoromycotina</taxon>
        <taxon>Mucoromycetes</taxon>
        <taxon>Mucorales</taxon>
        <taxon>Mucorineae</taxon>
        <taxon>Mucoraceae</taxon>
        <taxon>Mucor</taxon>
    </lineage>
</organism>
<protein>
    <recommendedName>
        <fullName evidence="2">Chitin-binding type-2 domain-containing protein</fullName>
    </recommendedName>
</protein>
<feature type="domain" description="Chitin-binding type-2" evidence="2">
    <location>
        <begin position="30"/>
        <end position="90"/>
    </location>
</feature>
<dbReference type="AlphaFoldDB" id="A0A8H7RR91"/>
<sequence>MQISFTLIIAILSISFGVNAASIISKRDDDMNCPNGAGGAGSYSDPGNCNRYFYCTAGNRNPSIQYCQSGTLFSASLRRCVVVSRADCSH</sequence>
<keyword evidence="1" id="KW-0732">Signal</keyword>
<gene>
    <name evidence="3" type="ORF">INT46_006633</name>
</gene>
<dbReference type="GO" id="GO:0005576">
    <property type="term" value="C:extracellular region"/>
    <property type="evidence" value="ECO:0007669"/>
    <property type="project" value="InterPro"/>
</dbReference>
<dbReference type="SMART" id="SM00494">
    <property type="entry name" value="ChtBD2"/>
    <property type="match status" value="1"/>
</dbReference>
<reference evidence="3" key="1">
    <citation type="submission" date="2020-12" db="EMBL/GenBank/DDBJ databases">
        <title>Metabolic potential, ecology and presence of endohyphal bacteria is reflected in genomic diversity of Mucoromycotina.</title>
        <authorList>
            <person name="Muszewska A."/>
            <person name="Okrasinska A."/>
            <person name="Steczkiewicz K."/>
            <person name="Drgas O."/>
            <person name="Orlowska M."/>
            <person name="Perlinska-Lenart U."/>
            <person name="Aleksandrzak-Piekarczyk T."/>
            <person name="Szatraj K."/>
            <person name="Zielenkiewicz U."/>
            <person name="Pilsyk S."/>
            <person name="Malc E."/>
            <person name="Mieczkowski P."/>
            <person name="Kruszewska J.S."/>
            <person name="Biernat P."/>
            <person name="Pawlowska J."/>
        </authorList>
    </citation>
    <scope>NUCLEOTIDE SEQUENCE</scope>
    <source>
        <strain evidence="3">CBS 226.32</strain>
    </source>
</reference>
<name>A0A8H7RR91_9FUNG</name>
<comment type="caution">
    <text evidence="3">The sequence shown here is derived from an EMBL/GenBank/DDBJ whole genome shotgun (WGS) entry which is preliminary data.</text>
</comment>
<dbReference type="EMBL" id="JAEPRC010000011">
    <property type="protein sequence ID" value="KAG2215230.1"/>
    <property type="molecule type" value="Genomic_DNA"/>
</dbReference>
<dbReference type="InterPro" id="IPR002557">
    <property type="entry name" value="Chitin-bd_dom"/>
</dbReference>
<proteinExistence type="predicted"/>
<dbReference type="GO" id="GO:0008061">
    <property type="term" value="F:chitin binding"/>
    <property type="evidence" value="ECO:0007669"/>
    <property type="project" value="InterPro"/>
</dbReference>
<dbReference type="InterPro" id="IPR036508">
    <property type="entry name" value="Chitin-bd_dom_sf"/>
</dbReference>